<dbReference type="Proteomes" id="UP001597391">
    <property type="component" value="Unassembled WGS sequence"/>
</dbReference>
<accession>A0ABW5XH41</accession>
<name>A0ABW5XH41_9MICO</name>
<reference evidence="3" key="1">
    <citation type="journal article" date="2019" name="Int. J. Syst. Evol. Microbiol.">
        <title>The Global Catalogue of Microorganisms (GCM) 10K type strain sequencing project: providing services to taxonomists for standard genome sequencing and annotation.</title>
        <authorList>
            <consortium name="The Broad Institute Genomics Platform"/>
            <consortium name="The Broad Institute Genome Sequencing Center for Infectious Disease"/>
            <person name="Wu L."/>
            <person name="Ma J."/>
        </authorList>
    </citation>
    <scope>NUCLEOTIDE SEQUENCE [LARGE SCALE GENOMIC DNA]</scope>
    <source>
        <strain evidence="3">KCTC 33576</strain>
    </source>
</reference>
<dbReference type="InterPro" id="IPR036514">
    <property type="entry name" value="SGNH_hydro_sf"/>
</dbReference>
<organism evidence="2 3">
    <name type="scientific">Populibacterium corticicola</name>
    <dbReference type="NCBI Taxonomy" id="1812826"/>
    <lineage>
        <taxon>Bacteria</taxon>
        <taxon>Bacillati</taxon>
        <taxon>Actinomycetota</taxon>
        <taxon>Actinomycetes</taxon>
        <taxon>Micrococcales</taxon>
        <taxon>Jonesiaceae</taxon>
        <taxon>Populibacterium</taxon>
    </lineage>
</organism>
<evidence type="ECO:0000313" key="2">
    <source>
        <dbReference type="EMBL" id="MFD2841821.1"/>
    </source>
</evidence>
<proteinExistence type="predicted"/>
<dbReference type="SUPFAM" id="SSF52266">
    <property type="entry name" value="SGNH hydrolase"/>
    <property type="match status" value="1"/>
</dbReference>
<dbReference type="EMBL" id="JBHUOP010000011">
    <property type="protein sequence ID" value="MFD2841821.1"/>
    <property type="molecule type" value="Genomic_DNA"/>
</dbReference>
<evidence type="ECO:0000259" key="1">
    <source>
        <dbReference type="Pfam" id="PF13472"/>
    </source>
</evidence>
<dbReference type="EC" id="3.1.-.-" evidence="2"/>
<feature type="domain" description="SGNH hydrolase-type esterase" evidence="1">
    <location>
        <begin position="25"/>
        <end position="204"/>
    </location>
</feature>
<evidence type="ECO:0000313" key="3">
    <source>
        <dbReference type="Proteomes" id="UP001597391"/>
    </source>
</evidence>
<sequence>MASVTETPELTSQHANPPKWESYVAIGDSFSEGLWDISPNDPDQCRGWADMLAMTLSARRVAAGETPLRYANLAIRGRLLRPIIDEQLQPALDMQPDLISIIGGGNDILRPNTDVDRIAAHLDHAVAKARATGADVLLATGTDFGGTGSLALTRSRIGLYNAHIFSIAHRRGAYVLDMWGHRAIADSRFWADDRIHLTTQGHRRVADMGLVGLGLRPENPRFAEPLEKAPDLPLRERSRESLDWAKVHVGPWIKRRLTGTSSGDSRVAKYPTLEEIVQ</sequence>
<dbReference type="Gene3D" id="3.40.50.1110">
    <property type="entry name" value="SGNH hydrolase"/>
    <property type="match status" value="1"/>
</dbReference>
<comment type="caution">
    <text evidence="2">The sequence shown here is derived from an EMBL/GenBank/DDBJ whole genome shotgun (WGS) entry which is preliminary data.</text>
</comment>
<dbReference type="PANTHER" id="PTHR43784:SF2">
    <property type="entry name" value="GDSL-LIKE LIPASE_ACYLHYDROLASE, PUTATIVE (AFU_ORTHOLOGUE AFUA_2G00820)-RELATED"/>
    <property type="match status" value="1"/>
</dbReference>
<dbReference type="RefSeq" id="WP_377468235.1">
    <property type="nucleotide sequence ID" value="NZ_JBHUOP010000011.1"/>
</dbReference>
<keyword evidence="3" id="KW-1185">Reference proteome</keyword>
<keyword evidence="2" id="KW-0378">Hydrolase</keyword>
<dbReference type="Pfam" id="PF13472">
    <property type="entry name" value="Lipase_GDSL_2"/>
    <property type="match status" value="1"/>
</dbReference>
<dbReference type="PANTHER" id="PTHR43784">
    <property type="entry name" value="GDSL-LIKE LIPASE/ACYLHYDROLASE, PUTATIVE (AFU_ORTHOLOGUE AFUA_2G00820)-RELATED"/>
    <property type="match status" value="1"/>
</dbReference>
<dbReference type="GO" id="GO:0016787">
    <property type="term" value="F:hydrolase activity"/>
    <property type="evidence" value="ECO:0007669"/>
    <property type="project" value="UniProtKB-KW"/>
</dbReference>
<dbReference type="InterPro" id="IPR053140">
    <property type="entry name" value="GDSL_Rv0518-like"/>
</dbReference>
<dbReference type="InterPro" id="IPR013830">
    <property type="entry name" value="SGNH_hydro"/>
</dbReference>
<gene>
    <name evidence="2" type="ORF">ACFSYH_14765</name>
</gene>
<protein>
    <submittedName>
        <fullName evidence="2">SGNH/GDSL hydrolase family protein</fullName>
        <ecNumber evidence="2">3.1.-.-</ecNumber>
    </submittedName>
</protein>
<dbReference type="CDD" id="cd01832">
    <property type="entry name" value="SGNH_hydrolase_like_1"/>
    <property type="match status" value="1"/>
</dbReference>